<dbReference type="Gene3D" id="2.50.20.10">
    <property type="entry name" value="Lipoprotein localisation LolA/LolB/LppX"/>
    <property type="match status" value="1"/>
</dbReference>
<name>A0A2Z3GIE7_9BACT</name>
<evidence type="ECO:0000256" key="1">
    <source>
        <dbReference type="ARBA" id="ARBA00022729"/>
    </source>
</evidence>
<dbReference type="RefSeq" id="WP_109654913.1">
    <property type="nucleotide sequence ID" value="NZ_CP029145.1"/>
</dbReference>
<dbReference type="Proteomes" id="UP000245999">
    <property type="component" value="Chromosome"/>
</dbReference>
<accession>A0A2Z3GIE7</accession>
<sequence length="215" mass="24024">MTTKSFLLLTLAATLALPAAAQQDPKAGKILDAMSAKYQALNAFGANFTQTLENPSAKVKQNMSGDILVSGKKFHLKMNGQEVINDGKTTWTYLKNENEVNIADADADSQDMSPSQIYTMYKKGYKYAYVQQAQDGGEAVDVIELTPENRTNEVIKVRLKVRKKDQTVKSWQMYKKNGNQYTFNIKNFKPNPPITASTFAFDKAEHKGVKVVDLR</sequence>
<dbReference type="SUPFAM" id="SSF89392">
    <property type="entry name" value="Prokaryotic lipoproteins and lipoprotein localization factors"/>
    <property type="match status" value="1"/>
</dbReference>
<organism evidence="3 4">
    <name type="scientific">Hymenobacter nivis</name>
    <dbReference type="NCBI Taxonomy" id="1850093"/>
    <lineage>
        <taxon>Bacteria</taxon>
        <taxon>Pseudomonadati</taxon>
        <taxon>Bacteroidota</taxon>
        <taxon>Cytophagia</taxon>
        <taxon>Cytophagales</taxon>
        <taxon>Hymenobacteraceae</taxon>
        <taxon>Hymenobacter</taxon>
    </lineage>
</organism>
<dbReference type="KEGG" id="hnv:DDQ68_03575"/>
<feature type="chain" id="PRO_5016292783" evidence="2">
    <location>
        <begin position="22"/>
        <end position="215"/>
    </location>
</feature>
<dbReference type="CDD" id="cd16325">
    <property type="entry name" value="LolA"/>
    <property type="match status" value="1"/>
</dbReference>
<gene>
    <name evidence="3" type="ORF">DDQ68_03575</name>
</gene>
<dbReference type="InterPro" id="IPR004564">
    <property type="entry name" value="OM_lipoprot_carrier_LolA-like"/>
</dbReference>
<feature type="signal peptide" evidence="2">
    <location>
        <begin position="1"/>
        <end position="21"/>
    </location>
</feature>
<dbReference type="OrthoDB" id="9810685at2"/>
<evidence type="ECO:0000313" key="3">
    <source>
        <dbReference type="EMBL" id="AWM31951.1"/>
    </source>
</evidence>
<dbReference type="PANTHER" id="PTHR35869:SF1">
    <property type="entry name" value="OUTER-MEMBRANE LIPOPROTEIN CARRIER PROTEIN"/>
    <property type="match status" value="1"/>
</dbReference>
<protein>
    <submittedName>
        <fullName evidence="3">Cell envelope biogenesis protein LolA</fullName>
    </submittedName>
</protein>
<dbReference type="Pfam" id="PF03548">
    <property type="entry name" value="LolA"/>
    <property type="match status" value="1"/>
</dbReference>
<reference evidence="4" key="1">
    <citation type="submission" date="2018-04" db="EMBL/GenBank/DDBJ databases">
        <title>Complete genome of Antarctic heterotrophic bacterium Hymenobacter nivis.</title>
        <authorList>
            <person name="Terashima M."/>
        </authorList>
    </citation>
    <scope>NUCLEOTIDE SEQUENCE [LARGE SCALE GENOMIC DNA]</scope>
    <source>
        <strain evidence="4">NBRC 111535</strain>
    </source>
</reference>
<keyword evidence="1 2" id="KW-0732">Signal</keyword>
<evidence type="ECO:0000256" key="2">
    <source>
        <dbReference type="SAM" id="SignalP"/>
    </source>
</evidence>
<keyword evidence="4" id="KW-1185">Reference proteome</keyword>
<evidence type="ECO:0000313" key="4">
    <source>
        <dbReference type="Proteomes" id="UP000245999"/>
    </source>
</evidence>
<dbReference type="InterPro" id="IPR029046">
    <property type="entry name" value="LolA/LolB/LppX"/>
</dbReference>
<proteinExistence type="predicted"/>
<dbReference type="EMBL" id="CP029145">
    <property type="protein sequence ID" value="AWM31951.1"/>
    <property type="molecule type" value="Genomic_DNA"/>
</dbReference>
<dbReference type="PANTHER" id="PTHR35869">
    <property type="entry name" value="OUTER-MEMBRANE LIPOPROTEIN CARRIER PROTEIN"/>
    <property type="match status" value="1"/>
</dbReference>
<dbReference type="AlphaFoldDB" id="A0A2Z3GIE7"/>